<organism evidence="1">
    <name type="scientific">viral metagenome</name>
    <dbReference type="NCBI Taxonomy" id="1070528"/>
    <lineage>
        <taxon>unclassified sequences</taxon>
        <taxon>metagenomes</taxon>
        <taxon>organismal metagenomes</taxon>
    </lineage>
</organism>
<dbReference type="AlphaFoldDB" id="A0A6C0B2M5"/>
<sequence>MKYLIVKGGPSGFGDRLECLIMYIKFALTKNLKIYVDWVDPIWSHNGESFYTYFDLVNIPKLNSIDDIPADATIHPKVWEGKLKLPYTREMGLTTELGQLTDQEFNADVIVASSNGYRLSYSDLQFFANVFRVIDQRIISKVVEKQKKFDLRNKIGIHLRGTDRATKVDKSHRMAGINIRMVTAGMLNKSKFVAVSDDREFLAMWKNRYPDFPVLTEIEAISGTKGVHQLTKNEVGVPKDLLNVDLLVDFFSLGSCRNIISTSKDSRFANNSKKLGKFIDKMFLPI</sequence>
<accession>A0A6C0B2M5</accession>
<evidence type="ECO:0000313" key="1">
    <source>
        <dbReference type="EMBL" id="QHS85723.1"/>
    </source>
</evidence>
<reference evidence="1" key="1">
    <citation type="journal article" date="2020" name="Nature">
        <title>Giant virus diversity and host interactions through global metagenomics.</title>
        <authorList>
            <person name="Schulz F."/>
            <person name="Roux S."/>
            <person name="Paez-Espino D."/>
            <person name="Jungbluth S."/>
            <person name="Walsh D.A."/>
            <person name="Denef V.J."/>
            <person name="McMahon K.D."/>
            <person name="Konstantinidis K.T."/>
            <person name="Eloe-Fadrosh E.A."/>
            <person name="Kyrpides N.C."/>
            <person name="Woyke T."/>
        </authorList>
    </citation>
    <scope>NUCLEOTIDE SEQUENCE</scope>
    <source>
        <strain evidence="1">GVMAG-M-3300009185-36</strain>
    </source>
</reference>
<dbReference type="EMBL" id="MN739048">
    <property type="protein sequence ID" value="QHS85723.1"/>
    <property type="molecule type" value="Genomic_DNA"/>
</dbReference>
<dbReference type="Gene3D" id="3.40.50.11340">
    <property type="match status" value="1"/>
</dbReference>
<protein>
    <submittedName>
        <fullName evidence="1">Uncharacterized protein</fullName>
    </submittedName>
</protein>
<dbReference type="Gene3D" id="3.40.50.11350">
    <property type="match status" value="1"/>
</dbReference>
<proteinExistence type="predicted"/>
<name>A0A6C0B2M5_9ZZZZ</name>